<dbReference type="Proteomes" id="UP000662904">
    <property type="component" value="Chromosome"/>
</dbReference>
<dbReference type="SUPFAM" id="SSF88713">
    <property type="entry name" value="Glycoside hydrolase/deacetylase"/>
    <property type="match status" value="1"/>
</dbReference>
<dbReference type="HAMAP" id="MF_00691">
    <property type="entry name" value="PxpA"/>
    <property type="match status" value="1"/>
</dbReference>
<evidence type="ECO:0000313" key="2">
    <source>
        <dbReference type="EMBL" id="QSQ08895.1"/>
    </source>
</evidence>
<dbReference type="InterPro" id="IPR005501">
    <property type="entry name" value="LamB/YcsF/PxpA-like"/>
</dbReference>
<dbReference type="InterPro" id="IPR011330">
    <property type="entry name" value="Glyco_hydro/deAcase_b/a-brl"/>
</dbReference>
<dbReference type="NCBIfam" id="NF003816">
    <property type="entry name" value="PRK05406.1-5"/>
    <property type="match status" value="1"/>
</dbReference>
<comment type="function">
    <text evidence="1">Catalyzes the cleavage of 5-oxoproline to form L-glutamate coupled to the hydrolysis of ATP to ADP and inorganic phosphate.</text>
</comment>
<dbReference type="AlphaFoldDB" id="A0A8A0RKJ6"/>
<dbReference type="GO" id="GO:0017168">
    <property type="term" value="F:5-oxoprolinase (ATP-hydrolyzing) activity"/>
    <property type="evidence" value="ECO:0007669"/>
    <property type="project" value="UniProtKB-UniRule"/>
</dbReference>
<dbReference type="EC" id="3.5.2.9" evidence="1"/>
<dbReference type="GO" id="GO:0005975">
    <property type="term" value="P:carbohydrate metabolic process"/>
    <property type="evidence" value="ECO:0007669"/>
    <property type="project" value="InterPro"/>
</dbReference>
<sequence>MMNRVDLNCDMGESFGVYKLGLDEEVIKFISSANIACGFHAGDPVVMDYTVKLAKQNGVGIGAHPSFPDLSGFGRRKIEFDPDELEKYIIYQIGALMAFCLGNGAELQHVKAHGSLNNMASTDEKLAMAIATAIKKVDRNLIFVAPACSSMYKAGKEAGIKVASEVFADRAYNPDGTLVSRKLTGAVIKDPDKAAERAIKMIKDCRITAVDGSEFEVEVDTICVHGDNPEAINLVKKIREELRKEDIRVMPMREFIK</sequence>
<keyword evidence="1" id="KW-0547">Nucleotide-binding</keyword>
<dbReference type="CDD" id="cd10787">
    <property type="entry name" value="LamB_YcsF_like"/>
    <property type="match status" value="1"/>
</dbReference>
<evidence type="ECO:0000256" key="1">
    <source>
        <dbReference type="HAMAP-Rule" id="MF_00691"/>
    </source>
</evidence>
<organism evidence="2 3">
    <name type="scientific">Koleobacter methoxysyntrophicus</name>
    <dbReference type="NCBI Taxonomy" id="2751313"/>
    <lineage>
        <taxon>Bacteria</taxon>
        <taxon>Bacillati</taxon>
        <taxon>Bacillota</taxon>
        <taxon>Clostridia</taxon>
        <taxon>Koleobacterales</taxon>
        <taxon>Koleobacteraceae</taxon>
        <taxon>Koleobacter</taxon>
    </lineage>
</organism>
<protein>
    <recommendedName>
        <fullName evidence="1">5-oxoprolinase subunit A</fullName>
        <shortName evidence="1">5-OPase subunit A</shortName>
        <ecNumber evidence="1">3.5.2.9</ecNumber>
    </recommendedName>
    <alternativeName>
        <fullName evidence="1">5-oxoprolinase (ATP-hydrolyzing) subunit A</fullName>
    </alternativeName>
</protein>
<dbReference type="Gene3D" id="3.20.20.370">
    <property type="entry name" value="Glycoside hydrolase/deacetylase"/>
    <property type="match status" value="1"/>
</dbReference>
<comment type="subunit">
    <text evidence="1">Forms a complex composed of PxpA, PxpB and PxpC.</text>
</comment>
<name>A0A8A0RKJ6_9FIRM</name>
<keyword evidence="1" id="KW-0067">ATP-binding</keyword>
<keyword evidence="1" id="KW-0378">Hydrolase</keyword>
<dbReference type="PANTHER" id="PTHR30292">
    <property type="entry name" value="UNCHARACTERIZED PROTEIN YBGL-RELATED"/>
    <property type="match status" value="1"/>
</dbReference>
<accession>A0A8A0RKJ6</accession>
<evidence type="ECO:0000313" key="3">
    <source>
        <dbReference type="Proteomes" id="UP000662904"/>
    </source>
</evidence>
<gene>
    <name evidence="1" type="primary">pxpA</name>
    <name evidence="2" type="ORF">H0A61_01246</name>
</gene>
<proteinExistence type="inferred from homology"/>
<keyword evidence="3" id="KW-1185">Reference proteome</keyword>
<reference evidence="2" key="1">
    <citation type="submission" date="2020-07" db="EMBL/GenBank/DDBJ databases">
        <title>Koleobacter methoxysyntrophicus gen. nov., sp. nov., a novel anaerobic bacterium isolated from deep subsurface oil field and proposal of Koleobacterales ord. nov. in the phylum Firmicutes.</title>
        <authorList>
            <person name="Sakamoto S."/>
            <person name="Tamaki H."/>
        </authorList>
    </citation>
    <scope>NUCLEOTIDE SEQUENCE</scope>
    <source>
        <strain evidence="2">NRmbB1</strain>
    </source>
</reference>
<comment type="similarity">
    <text evidence="1">Belongs to the LamB/PxpA family.</text>
</comment>
<dbReference type="Pfam" id="PF03746">
    <property type="entry name" value="LamB_YcsF"/>
    <property type="match status" value="1"/>
</dbReference>
<comment type="catalytic activity">
    <reaction evidence="1">
        <text>5-oxo-L-proline + ATP + 2 H2O = L-glutamate + ADP + phosphate + H(+)</text>
        <dbReference type="Rhea" id="RHEA:10348"/>
        <dbReference type="ChEBI" id="CHEBI:15377"/>
        <dbReference type="ChEBI" id="CHEBI:15378"/>
        <dbReference type="ChEBI" id="CHEBI:29985"/>
        <dbReference type="ChEBI" id="CHEBI:30616"/>
        <dbReference type="ChEBI" id="CHEBI:43474"/>
        <dbReference type="ChEBI" id="CHEBI:58402"/>
        <dbReference type="ChEBI" id="CHEBI:456216"/>
        <dbReference type="EC" id="3.5.2.9"/>
    </reaction>
</comment>
<dbReference type="EMBL" id="CP059066">
    <property type="protein sequence ID" value="QSQ08895.1"/>
    <property type="molecule type" value="Genomic_DNA"/>
</dbReference>
<dbReference type="PANTHER" id="PTHR30292:SF0">
    <property type="entry name" value="5-OXOPROLINASE SUBUNIT A"/>
    <property type="match status" value="1"/>
</dbReference>
<dbReference type="KEGG" id="kme:H0A61_01246"/>
<dbReference type="GO" id="GO:0005524">
    <property type="term" value="F:ATP binding"/>
    <property type="evidence" value="ECO:0007669"/>
    <property type="project" value="UniProtKB-UniRule"/>
</dbReference>
<dbReference type="NCBIfam" id="NF003814">
    <property type="entry name" value="PRK05406.1-3"/>
    <property type="match status" value="1"/>
</dbReference>